<dbReference type="InterPro" id="IPR023696">
    <property type="entry name" value="Ureohydrolase_dom_sf"/>
</dbReference>
<dbReference type="PANTHER" id="PTHR43782">
    <property type="entry name" value="ARGINASE"/>
    <property type="match status" value="1"/>
</dbReference>
<dbReference type="InterPro" id="IPR006035">
    <property type="entry name" value="Ureohydrolase"/>
</dbReference>
<dbReference type="RefSeq" id="WP_203961304.1">
    <property type="nucleotide sequence ID" value="NZ_AP023355.1"/>
</dbReference>
<name>A0A7R7HW74_9ACTN</name>
<feature type="compositionally biased region" description="Low complexity" evidence="5">
    <location>
        <begin position="315"/>
        <end position="326"/>
    </location>
</feature>
<dbReference type="CDD" id="cd09999">
    <property type="entry name" value="Arginase-like_1"/>
    <property type="match status" value="1"/>
</dbReference>
<evidence type="ECO:0000256" key="3">
    <source>
        <dbReference type="ARBA" id="ARBA00023211"/>
    </source>
</evidence>
<evidence type="ECO:0000256" key="4">
    <source>
        <dbReference type="PROSITE-ProRule" id="PRU00742"/>
    </source>
</evidence>
<keyword evidence="3" id="KW-0464">Manganese</keyword>
<evidence type="ECO:0000313" key="6">
    <source>
        <dbReference type="EMBL" id="BCJ34593.1"/>
    </source>
</evidence>
<feature type="region of interest" description="Disordered" evidence="5">
    <location>
        <begin position="357"/>
        <end position="398"/>
    </location>
</feature>
<dbReference type="PRINTS" id="PR00116">
    <property type="entry name" value="ARGINASE"/>
</dbReference>
<feature type="region of interest" description="Disordered" evidence="5">
    <location>
        <begin position="315"/>
        <end position="344"/>
    </location>
</feature>
<dbReference type="Pfam" id="PF00491">
    <property type="entry name" value="Arginase"/>
    <property type="match status" value="1"/>
</dbReference>
<keyword evidence="2" id="KW-0378">Hydrolase</keyword>
<dbReference type="GO" id="GO:0004053">
    <property type="term" value="F:arginase activity"/>
    <property type="evidence" value="ECO:0007669"/>
    <property type="project" value="TreeGrafter"/>
</dbReference>
<feature type="compositionally biased region" description="Polar residues" evidence="5">
    <location>
        <begin position="389"/>
        <end position="398"/>
    </location>
</feature>
<proteinExistence type="inferred from homology"/>
<comment type="similarity">
    <text evidence="4">Belongs to the arginase family.</text>
</comment>
<dbReference type="GO" id="GO:0030145">
    <property type="term" value="F:manganese ion binding"/>
    <property type="evidence" value="ECO:0007669"/>
    <property type="project" value="TreeGrafter"/>
</dbReference>
<dbReference type="AlphaFoldDB" id="A0A7R7HW74"/>
<evidence type="ECO:0000313" key="7">
    <source>
        <dbReference type="Proteomes" id="UP000611640"/>
    </source>
</evidence>
<evidence type="ECO:0000256" key="2">
    <source>
        <dbReference type="ARBA" id="ARBA00022801"/>
    </source>
</evidence>
<sequence length="398" mass="40691">MAGERGAKPVTVLDAPSNLGLTPPTAGAVPGCAKAPGALRDHDLLARLDARDAGCVVPPRYDPGEWAPGDGVNQADQVADYAVKLAERLAPLLADESFPVVLGGDCSILLGSALALRRRGADAGTRYGLVFVDGHTDFRHPGNADYVGAAGGEELALVTGRGDARLTNIDGLKPYLRESDIVVLGIRDDDAYRMDITAAGIPHRTVPVLRAEGMPRTAAWAASLLSDTAGFWVHLDTDVLDPTVLPAVDAPSDGGIGYGELEHLLADLVAVPGCLGVEVTVFDPDYDPDGTFARELVDALVAGLRPRWDRPAAPVAAADPATAGSAELAGPTGPAGRSAPIAAGSAPRHATITVALADPPAAGAGPVAPRRSTGLGWPVDEPNAGTGVGTSSRLGWPE</sequence>
<evidence type="ECO:0008006" key="8">
    <source>
        <dbReference type="Google" id="ProtNLM"/>
    </source>
</evidence>
<dbReference type="PANTHER" id="PTHR43782:SF3">
    <property type="entry name" value="ARGINASE"/>
    <property type="match status" value="1"/>
</dbReference>
<feature type="compositionally biased region" description="Low complexity" evidence="5">
    <location>
        <begin position="357"/>
        <end position="369"/>
    </location>
</feature>
<protein>
    <recommendedName>
        <fullName evidence="8">Arginase</fullName>
    </recommendedName>
</protein>
<dbReference type="GO" id="GO:0005737">
    <property type="term" value="C:cytoplasm"/>
    <property type="evidence" value="ECO:0007669"/>
    <property type="project" value="TreeGrafter"/>
</dbReference>
<dbReference type="Gene3D" id="3.40.800.10">
    <property type="entry name" value="Ureohydrolase domain"/>
    <property type="match status" value="1"/>
</dbReference>
<dbReference type="Proteomes" id="UP000611640">
    <property type="component" value="Chromosome"/>
</dbReference>
<gene>
    <name evidence="6" type="ORF">Athai_20960</name>
</gene>
<dbReference type="EMBL" id="AP023355">
    <property type="protein sequence ID" value="BCJ34593.1"/>
    <property type="molecule type" value="Genomic_DNA"/>
</dbReference>
<keyword evidence="7" id="KW-1185">Reference proteome</keyword>
<keyword evidence="1" id="KW-0479">Metal-binding</keyword>
<dbReference type="PROSITE" id="PS51409">
    <property type="entry name" value="ARGINASE_2"/>
    <property type="match status" value="1"/>
</dbReference>
<dbReference type="KEGG" id="atl:Athai_20960"/>
<organism evidence="6 7">
    <name type="scientific">Actinocatenispora thailandica</name>
    <dbReference type="NCBI Taxonomy" id="227318"/>
    <lineage>
        <taxon>Bacteria</taxon>
        <taxon>Bacillati</taxon>
        <taxon>Actinomycetota</taxon>
        <taxon>Actinomycetes</taxon>
        <taxon>Micromonosporales</taxon>
        <taxon>Micromonosporaceae</taxon>
        <taxon>Actinocatenispora</taxon>
    </lineage>
</organism>
<accession>A0A7R7HW74</accession>
<dbReference type="SUPFAM" id="SSF52768">
    <property type="entry name" value="Arginase/deacetylase"/>
    <property type="match status" value="1"/>
</dbReference>
<reference evidence="6 7" key="1">
    <citation type="submission" date="2020-08" db="EMBL/GenBank/DDBJ databases">
        <title>Whole genome shotgun sequence of Actinocatenispora thailandica NBRC 105041.</title>
        <authorList>
            <person name="Komaki H."/>
            <person name="Tamura T."/>
        </authorList>
    </citation>
    <scope>NUCLEOTIDE SEQUENCE [LARGE SCALE GENOMIC DNA]</scope>
    <source>
        <strain evidence="6 7">NBRC 105041</strain>
    </source>
</reference>
<evidence type="ECO:0000256" key="5">
    <source>
        <dbReference type="SAM" id="MobiDB-lite"/>
    </source>
</evidence>
<evidence type="ECO:0000256" key="1">
    <source>
        <dbReference type="ARBA" id="ARBA00022723"/>
    </source>
</evidence>